<reference evidence="2" key="1">
    <citation type="submission" date="2021-06" db="EMBL/GenBank/DDBJ databases">
        <authorList>
            <person name="Kallberg Y."/>
            <person name="Tangrot J."/>
            <person name="Rosling A."/>
        </authorList>
    </citation>
    <scope>NUCLEOTIDE SEQUENCE</scope>
    <source>
        <strain evidence="2">FL966</strain>
    </source>
</reference>
<keyword evidence="1" id="KW-1133">Transmembrane helix</keyword>
<proteinExistence type="predicted"/>
<keyword evidence="3" id="KW-1185">Reference proteome</keyword>
<accession>A0A9N9A639</accession>
<organism evidence="2 3">
    <name type="scientific">Cetraspora pellucida</name>
    <dbReference type="NCBI Taxonomy" id="1433469"/>
    <lineage>
        <taxon>Eukaryota</taxon>
        <taxon>Fungi</taxon>
        <taxon>Fungi incertae sedis</taxon>
        <taxon>Mucoromycota</taxon>
        <taxon>Glomeromycotina</taxon>
        <taxon>Glomeromycetes</taxon>
        <taxon>Diversisporales</taxon>
        <taxon>Gigasporaceae</taxon>
        <taxon>Cetraspora</taxon>
    </lineage>
</organism>
<sequence length="128" mass="14312">MESEVGGKEKKNLHDKIFKSRPTLCCFCIKLRIGVIIITVLLLLYGIWCAAIAFSGVEELTFSFVWRNDLITSCENDINYLIPSNSSTSTVPYDPKAPNQAVINKACNQVPIQLNSLNSCLCHFKRGK</sequence>
<name>A0A9N9A639_9GLOM</name>
<evidence type="ECO:0000313" key="3">
    <source>
        <dbReference type="Proteomes" id="UP000789759"/>
    </source>
</evidence>
<dbReference type="Proteomes" id="UP000789759">
    <property type="component" value="Unassembled WGS sequence"/>
</dbReference>
<protein>
    <submittedName>
        <fullName evidence="2">20409_t:CDS:1</fullName>
    </submittedName>
</protein>
<comment type="caution">
    <text evidence="2">The sequence shown here is derived from an EMBL/GenBank/DDBJ whole genome shotgun (WGS) entry which is preliminary data.</text>
</comment>
<evidence type="ECO:0000313" key="2">
    <source>
        <dbReference type="EMBL" id="CAG8520477.1"/>
    </source>
</evidence>
<dbReference type="OrthoDB" id="2424176at2759"/>
<dbReference type="AlphaFoldDB" id="A0A9N9A639"/>
<feature type="transmembrane region" description="Helical" evidence="1">
    <location>
        <begin position="31"/>
        <end position="54"/>
    </location>
</feature>
<keyword evidence="1" id="KW-0472">Membrane</keyword>
<gene>
    <name evidence="2" type="ORF">CPELLU_LOCUS3361</name>
</gene>
<keyword evidence="1" id="KW-0812">Transmembrane</keyword>
<dbReference type="EMBL" id="CAJVQA010001618">
    <property type="protein sequence ID" value="CAG8520477.1"/>
    <property type="molecule type" value="Genomic_DNA"/>
</dbReference>
<evidence type="ECO:0000256" key="1">
    <source>
        <dbReference type="SAM" id="Phobius"/>
    </source>
</evidence>